<reference evidence="2 3" key="1">
    <citation type="submission" date="2020-08" db="EMBL/GenBank/DDBJ databases">
        <title>Genomic Encyclopedia of Type Strains, Phase IV (KMG-IV): sequencing the most valuable type-strain genomes for metagenomic binning, comparative biology and taxonomic classification.</title>
        <authorList>
            <person name="Goeker M."/>
        </authorList>
    </citation>
    <scope>NUCLEOTIDE SEQUENCE [LARGE SCALE GENOMIC DNA]</scope>
    <source>
        <strain evidence="2 3">DSM 17454</strain>
    </source>
</reference>
<dbReference type="InterPro" id="IPR049503">
    <property type="entry name" value="AbiJ_NTD4"/>
</dbReference>
<dbReference type="Pfam" id="PF18863">
    <property type="entry name" value="AbiJ_NTD4"/>
    <property type="match status" value="1"/>
</dbReference>
<feature type="domain" description="HEPN AbiJ-N-terminal" evidence="1">
    <location>
        <begin position="3"/>
        <end position="165"/>
    </location>
</feature>
<gene>
    <name evidence="2" type="ORF">HNQ96_004961</name>
</gene>
<dbReference type="RefSeq" id="WP_184772138.1">
    <property type="nucleotide sequence ID" value="NZ_JACHGI010000014.1"/>
</dbReference>
<dbReference type="EMBL" id="JACHGI010000014">
    <property type="protein sequence ID" value="MBB6469072.1"/>
    <property type="molecule type" value="Genomic_DNA"/>
</dbReference>
<sequence>MSYFSDRETGERPRDRDEINEGVWGGIRAIIRTRIDDGSFGAAYPDMCSDGRGPIGTDENAFWQVMRSEIPNLVERPWQTTDENPPTLDALDVIEFCWRAVGSPIQGSYHSFFGHHHLSFDVDTGRAEFREAVNRIFRRNGLVFELGDNGEIARLAPPVLGDTLSRASLKTGDSELDLLLEKSRRKFLDPDLAVRQEALEALWDAWERLKTLGGVEKKSGISALLDAAAGPSSPKLRAALDQEATALTNLGNQLRIRHSETDREPVTSHANVDYLYHRLFALIFAILSAVSPNL</sequence>
<evidence type="ECO:0000259" key="1">
    <source>
        <dbReference type="Pfam" id="PF18863"/>
    </source>
</evidence>
<dbReference type="Proteomes" id="UP000532373">
    <property type="component" value="Unassembled WGS sequence"/>
</dbReference>
<dbReference type="AlphaFoldDB" id="A0A8E2BFS7"/>
<proteinExistence type="predicted"/>
<protein>
    <recommendedName>
        <fullName evidence="1">HEPN AbiJ-N-terminal domain-containing protein</fullName>
    </recommendedName>
</protein>
<evidence type="ECO:0000313" key="3">
    <source>
        <dbReference type="Proteomes" id="UP000532373"/>
    </source>
</evidence>
<comment type="caution">
    <text evidence="2">The sequence shown here is derived from an EMBL/GenBank/DDBJ whole genome shotgun (WGS) entry which is preliminary data.</text>
</comment>
<organism evidence="2 3">
    <name type="scientific">Aminobacter carboxidus</name>
    <dbReference type="NCBI Taxonomy" id="376165"/>
    <lineage>
        <taxon>Bacteria</taxon>
        <taxon>Pseudomonadati</taxon>
        <taxon>Pseudomonadota</taxon>
        <taxon>Alphaproteobacteria</taxon>
        <taxon>Hyphomicrobiales</taxon>
        <taxon>Phyllobacteriaceae</taxon>
        <taxon>Aminobacter</taxon>
    </lineage>
</organism>
<evidence type="ECO:0000313" key="2">
    <source>
        <dbReference type="EMBL" id="MBB6469072.1"/>
    </source>
</evidence>
<name>A0A8E2BFS7_9HYPH</name>
<accession>A0A8E2BFS7</accession>